<dbReference type="InterPro" id="IPR039477">
    <property type="entry name" value="ILEI/PANDER_dom"/>
</dbReference>
<dbReference type="PANTHER" id="PTHR15535:SF17">
    <property type="entry name" value="TRANSMEMBRANE PROTEIN"/>
    <property type="match status" value="1"/>
</dbReference>
<dbReference type="Pfam" id="PF15711">
    <property type="entry name" value="ILEI"/>
    <property type="match status" value="3"/>
</dbReference>
<reference evidence="3 4" key="1">
    <citation type="submission" date="2022-05" db="EMBL/GenBank/DDBJ databases">
        <authorList>
            <consortium name="Genoscope - CEA"/>
            <person name="William W."/>
        </authorList>
    </citation>
    <scope>NUCLEOTIDE SEQUENCE [LARGE SCALE GENOMIC DNA]</scope>
</reference>
<keyword evidence="1" id="KW-1133">Transmembrane helix</keyword>
<gene>
    <name evidence="3" type="ORF">PMEA_00034755</name>
</gene>
<keyword evidence="1" id="KW-0472">Membrane</keyword>
<dbReference type="InterPro" id="IPR052252">
    <property type="entry name" value="CEMIP/CEMIP2"/>
</dbReference>
<feature type="domain" description="ILEI/PANDER" evidence="2">
    <location>
        <begin position="713"/>
        <end position="802"/>
    </location>
</feature>
<evidence type="ECO:0000256" key="1">
    <source>
        <dbReference type="SAM" id="Phobius"/>
    </source>
</evidence>
<dbReference type="EMBL" id="CALNXJ010000009">
    <property type="protein sequence ID" value="CAH3104487.1"/>
    <property type="molecule type" value="Genomic_DNA"/>
</dbReference>
<feature type="domain" description="ILEI/PANDER" evidence="2">
    <location>
        <begin position="555"/>
        <end position="644"/>
    </location>
</feature>
<dbReference type="PANTHER" id="PTHR15535">
    <property type="entry name" value="TRANSMEMBRANE PROTEIN 2-RELATED"/>
    <property type="match status" value="1"/>
</dbReference>
<keyword evidence="1" id="KW-0812">Transmembrane</keyword>
<dbReference type="PROSITE" id="PS52031">
    <property type="entry name" value="GG_LECTIN"/>
    <property type="match status" value="3"/>
</dbReference>
<evidence type="ECO:0000313" key="4">
    <source>
        <dbReference type="Proteomes" id="UP001159428"/>
    </source>
</evidence>
<protein>
    <recommendedName>
        <fullName evidence="2">ILEI/PANDER domain-containing protein</fullName>
    </recommendedName>
</protein>
<sequence length="832" mass="100999">MIINLFFSYGVVFVRSDIRSAAHSSDGKDSDFESHHSVRVKRTLPEDIIEQNGIQPNNESEEPMHDAVTNATQADAASSKRFTVNTRFGRLRLRGLGRKPRLSHICFSKHWRRHVNLVNVCLTIRGWRRKKILFKGRYRIVRRWKRLWRVRIGKRWFRVRRTGRYQIYVINRWSTLIRRRGRWYVKYKGVFHTIIRQGMRWYIRYRRKLYRLRRKPTTWRIRFGRRWCRLKRRKRKFFMLYGKRWRPIRSHFKWRITYHGRPITVKRKGNRFQPRYGGRKLKWRRGYRRKVTYKKLLCDPQKWHLVIVTSIFVYIYVSIYHLSIYVSIYLSIYLRRRRRNRRRRRRQRRRRRRFTYVSVISQGFEDRKYGPGRGPVLGGRSRAYIKVNGVEKSLGRRGINVVVISKRTGRTLRRVSFDTHGSVNHAKRFYSYIKKIPYGSVVAVSVQDEAFRYGKRYLNVLKKIGAKGRNLRFGYRGSYALIGYKGHRRWWIREASRRKRRGPSAVYMRIPKTRKRLSISVESQGFVDKKRGRTLYGRSRAYIRVNGRDYSLHRRGFNVVVINYKTGRIEARRSFDTHGSRKAARRFKSFIYRIRRGRIVLIAIQDEAYRFGRYYKYVFRRLRINTRGIRLSYRSSLALIGYVGRRRPSWLKYMSRPQRRGPSYARIRIKTRGRLSFSVESQGFVDKKRGRTLYGRSRAYIRVNGRDYSLHRRGFNVVVVNYKTGRIEARRSFDTHGSRKAARRFKSFIYRIRRGRIVLIAIQDEAYRFGRYYKYVFGRLHINTRRIRLSYRSSLALIGYVGRRRPSWLRYMSRPQRRGPSYARIRIRTRGT</sequence>
<dbReference type="AlphaFoldDB" id="A0AAU9WBB2"/>
<proteinExistence type="predicted"/>
<feature type="domain" description="ILEI/PANDER" evidence="2">
    <location>
        <begin position="397"/>
        <end position="486"/>
    </location>
</feature>
<name>A0AAU9WBB2_9CNID</name>
<evidence type="ECO:0000259" key="2">
    <source>
        <dbReference type="Pfam" id="PF15711"/>
    </source>
</evidence>
<keyword evidence="4" id="KW-1185">Reference proteome</keyword>
<dbReference type="Proteomes" id="UP001159428">
    <property type="component" value="Unassembled WGS sequence"/>
</dbReference>
<accession>A0AAU9WBB2</accession>
<feature type="transmembrane region" description="Helical" evidence="1">
    <location>
        <begin position="303"/>
        <end position="334"/>
    </location>
</feature>
<evidence type="ECO:0000313" key="3">
    <source>
        <dbReference type="EMBL" id="CAH3104487.1"/>
    </source>
</evidence>
<comment type="caution">
    <text evidence="3">The sequence shown here is derived from an EMBL/GenBank/DDBJ whole genome shotgun (WGS) entry which is preliminary data.</text>
</comment>
<organism evidence="3 4">
    <name type="scientific">Pocillopora meandrina</name>
    <dbReference type="NCBI Taxonomy" id="46732"/>
    <lineage>
        <taxon>Eukaryota</taxon>
        <taxon>Metazoa</taxon>
        <taxon>Cnidaria</taxon>
        <taxon>Anthozoa</taxon>
        <taxon>Hexacorallia</taxon>
        <taxon>Scleractinia</taxon>
        <taxon>Astrocoeniina</taxon>
        <taxon>Pocilloporidae</taxon>
        <taxon>Pocillopora</taxon>
    </lineage>
</organism>